<evidence type="ECO:0000256" key="1">
    <source>
        <dbReference type="SAM" id="MobiDB-lite"/>
    </source>
</evidence>
<evidence type="ECO:0000313" key="2">
    <source>
        <dbReference type="EMBL" id="KAK4548719.1"/>
    </source>
</evidence>
<sequence>MRLSHIERPFTPPKPKFPGFFLDNLYHKEVLANTAKLRQAQWEKAQAAIAQRQLPTRPSQEAPGRKSVDTLAKTLPGAPTANIARTSSFHTTTQHHATKQQYQQQQYHQQQQQSARVTPGTGCHSGDNGSTNSGISFDCRSFDFRSFDFCSCNFCTFNFRTFNFCSPERYWTLRTAFRLGTHPAATTDRKHHSRAAGQAANAAAMGQFHVSTFKQDPGLTPLALALSYAQDPTKRFTIVTGTSCTYDSDFGGLKKRDGDDFGGALPGVTMLARDDRPAKPEMALMEGNPLSVKRQCSWN</sequence>
<dbReference type="Proteomes" id="UP001324427">
    <property type="component" value="Unassembled WGS sequence"/>
</dbReference>
<reference evidence="2 3" key="1">
    <citation type="submission" date="2021-11" db="EMBL/GenBank/DDBJ databases">
        <title>Black yeast isolated from Biological Soil Crust.</title>
        <authorList>
            <person name="Kurbessoian T."/>
        </authorList>
    </citation>
    <scope>NUCLEOTIDE SEQUENCE [LARGE SCALE GENOMIC DNA]</scope>
    <source>
        <strain evidence="2 3">CCFEE 5522</strain>
    </source>
</reference>
<organism evidence="2 3">
    <name type="scientific">Oleoguttula mirabilis</name>
    <dbReference type="NCBI Taxonomy" id="1507867"/>
    <lineage>
        <taxon>Eukaryota</taxon>
        <taxon>Fungi</taxon>
        <taxon>Dikarya</taxon>
        <taxon>Ascomycota</taxon>
        <taxon>Pezizomycotina</taxon>
        <taxon>Dothideomycetes</taxon>
        <taxon>Dothideomycetidae</taxon>
        <taxon>Mycosphaerellales</taxon>
        <taxon>Teratosphaeriaceae</taxon>
        <taxon>Oleoguttula</taxon>
    </lineage>
</organism>
<dbReference type="AlphaFoldDB" id="A0AAV9JT66"/>
<name>A0AAV9JT66_9PEZI</name>
<feature type="region of interest" description="Disordered" evidence="1">
    <location>
        <begin position="89"/>
        <end position="127"/>
    </location>
</feature>
<protein>
    <submittedName>
        <fullName evidence="2">Uncharacterized protein</fullName>
    </submittedName>
</protein>
<evidence type="ECO:0000313" key="3">
    <source>
        <dbReference type="Proteomes" id="UP001324427"/>
    </source>
</evidence>
<feature type="compositionally biased region" description="Low complexity" evidence="1">
    <location>
        <begin position="90"/>
        <end position="113"/>
    </location>
</feature>
<keyword evidence="3" id="KW-1185">Reference proteome</keyword>
<proteinExistence type="predicted"/>
<gene>
    <name evidence="2" type="ORF">LTR36_008492</name>
</gene>
<dbReference type="EMBL" id="JAVFHQ010000006">
    <property type="protein sequence ID" value="KAK4548719.1"/>
    <property type="molecule type" value="Genomic_DNA"/>
</dbReference>
<feature type="region of interest" description="Disordered" evidence="1">
    <location>
        <begin position="48"/>
        <end position="67"/>
    </location>
</feature>
<comment type="caution">
    <text evidence="2">The sequence shown here is derived from an EMBL/GenBank/DDBJ whole genome shotgun (WGS) entry which is preliminary data.</text>
</comment>
<accession>A0AAV9JT66</accession>